<reference evidence="1 2" key="1">
    <citation type="submission" date="2016-11" db="EMBL/GenBank/DDBJ databases">
        <authorList>
            <person name="Jaros S."/>
            <person name="Januszkiewicz K."/>
            <person name="Wedrychowicz H."/>
        </authorList>
    </citation>
    <scope>NUCLEOTIDE SEQUENCE [LARGE SCALE GENOMIC DNA]</scope>
    <source>
        <strain evidence="1 2">NF2</strain>
    </source>
</reference>
<proteinExistence type="predicted"/>
<dbReference type="KEGG" id="bfm:BP422_14660"/>
<sequence length="166" mass="18723">MRHMYGIELNIPAGKLPGFYAQVIHKIGDHVNVFDRDKLLFIIENQTEQEKLETILEKSNMLGDAFSLLLLPSATTIDQLDDIGFVSQNEHLYVYADQIAIVTLGAPSQSEDQWAAMEQLREHVLGVIPENTQQPEAYLIDQSLIPLAEGIAKAYQVKLLWLHPTN</sequence>
<organism evidence="1 2">
    <name type="scientific">Brevibacillus formosus</name>
    <dbReference type="NCBI Taxonomy" id="54913"/>
    <lineage>
        <taxon>Bacteria</taxon>
        <taxon>Bacillati</taxon>
        <taxon>Bacillota</taxon>
        <taxon>Bacilli</taxon>
        <taxon>Bacillales</taxon>
        <taxon>Paenibacillaceae</taxon>
        <taxon>Brevibacillus</taxon>
    </lineage>
</organism>
<name>A0A220MI34_9BACL</name>
<gene>
    <name evidence="1" type="ORF">BP422_14660</name>
</gene>
<dbReference type="AlphaFoldDB" id="A0A220MI34"/>
<evidence type="ECO:0000313" key="1">
    <source>
        <dbReference type="EMBL" id="ASJ54704.1"/>
    </source>
</evidence>
<dbReference type="RefSeq" id="WP_088908416.1">
    <property type="nucleotide sequence ID" value="NZ_CP018145.1"/>
</dbReference>
<accession>A0A220MI34</accession>
<evidence type="ECO:0000313" key="2">
    <source>
        <dbReference type="Proteomes" id="UP000197781"/>
    </source>
</evidence>
<dbReference type="EMBL" id="CP018145">
    <property type="protein sequence ID" value="ASJ54704.1"/>
    <property type="molecule type" value="Genomic_DNA"/>
</dbReference>
<protein>
    <submittedName>
        <fullName evidence="1">Uncharacterized protein</fullName>
    </submittedName>
</protein>
<dbReference type="Proteomes" id="UP000197781">
    <property type="component" value="Chromosome"/>
</dbReference>